<gene>
    <name evidence="1" type="ORF">ACFSCS_12635</name>
</gene>
<reference evidence="2" key="1">
    <citation type="journal article" date="2019" name="Int. J. Syst. Evol. Microbiol.">
        <title>The Global Catalogue of Microorganisms (GCM) 10K type strain sequencing project: providing services to taxonomists for standard genome sequencing and annotation.</title>
        <authorList>
            <consortium name="The Broad Institute Genomics Platform"/>
            <consortium name="The Broad Institute Genome Sequencing Center for Infectious Disease"/>
            <person name="Wu L."/>
            <person name="Ma J."/>
        </authorList>
    </citation>
    <scope>NUCLEOTIDE SEQUENCE [LARGE SCALE GENOMIC DNA]</scope>
    <source>
        <strain evidence="2">CAIM 431</strain>
    </source>
</reference>
<comment type="caution">
    <text evidence="1">The sequence shown here is derived from an EMBL/GenBank/DDBJ whole genome shotgun (WGS) entry which is preliminary data.</text>
</comment>
<dbReference type="Proteomes" id="UP001597326">
    <property type="component" value="Unassembled WGS sequence"/>
</dbReference>
<dbReference type="SUPFAM" id="SSF158587">
    <property type="entry name" value="Jann4075-like"/>
    <property type="match status" value="1"/>
</dbReference>
<dbReference type="InterPro" id="IPR023154">
    <property type="entry name" value="Jann4075-like_sf"/>
</dbReference>
<evidence type="ECO:0000313" key="1">
    <source>
        <dbReference type="EMBL" id="MFD1891020.1"/>
    </source>
</evidence>
<keyword evidence="2" id="KW-1185">Reference proteome</keyword>
<dbReference type="EMBL" id="JBHUFZ010000028">
    <property type="protein sequence ID" value="MFD1891020.1"/>
    <property type="molecule type" value="Genomic_DNA"/>
</dbReference>
<accession>A0ABW4RY36</accession>
<dbReference type="RefSeq" id="WP_343874312.1">
    <property type="nucleotide sequence ID" value="NZ_BAAAIX010000026.1"/>
</dbReference>
<protein>
    <submittedName>
        <fullName evidence="1">DUF2853 family protein</fullName>
    </submittedName>
</protein>
<dbReference type="Pfam" id="PF11015">
    <property type="entry name" value="DUF2853"/>
    <property type="match status" value="1"/>
</dbReference>
<dbReference type="Gene3D" id="1.10.238.120">
    <property type="entry name" value="Jann4075-like"/>
    <property type="match status" value="1"/>
</dbReference>
<dbReference type="InterPro" id="IPR021274">
    <property type="entry name" value="DUF2853"/>
</dbReference>
<name>A0ABW4RY36_9ACTN</name>
<sequence length="102" mass="11359">MDHLADIQKYAPGASAELVTKMEQTYRLVLSKADSAQVSFSDPEELARVRENFVQKKLGITDSDAEVDEVIASIGAKISGRKNRLTVYYLLAEHYGRLDKLA</sequence>
<evidence type="ECO:0000313" key="2">
    <source>
        <dbReference type="Proteomes" id="UP001597326"/>
    </source>
</evidence>
<organism evidence="1 2">
    <name type="scientific">Luteococcus peritonei</name>
    <dbReference type="NCBI Taxonomy" id="88874"/>
    <lineage>
        <taxon>Bacteria</taxon>
        <taxon>Bacillati</taxon>
        <taxon>Actinomycetota</taxon>
        <taxon>Actinomycetes</taxon>
        <taxon>Propionibacteriales</taxon>
        <taxon>Propionibacteriaceae</taxon>
        <taxon>Luteococcus</taxon>
    </lineage>
</organism>
<proteinExistence type="predicted"/>